<dbReference type="InterPro" id="IPR016181">
    <property type="entry name" value="Acyl_CoA_acyltransferase"/>
</dbReference>
<dbReference type="Pfam" id="PF00583">
    <property type="entry name" value="Acetyltransf_1"/>
    <property type="match status" value="1"/>
</dbReference>
<reference evidence="6" key="2">
    <citation type="submission" date="2015-07" db="EMBL/GenBank/DDBJ databases">
        <authorList>
            <person name="Graham D.E."/>
            <person name="Giannone R.J."/>
            <person name="Gulvik C.A."/>
            <person name="Hettich R.L."/>
            <person name="Klingeman D.M."/>
            <person name="Mahan K.M."/>
            <person name="Parry R.J."/>
            <person name="Spain J.C."/>
        </authorList>
    </citation>
    <scope>NUCLEOTIDE SEQUENCE [LARGE SCALE GENOMIC DNA]</scope>
    <source>
        <strain evidence="6">ATCC 27428</strain>
    </source>
</reference>
<sequence length="164" mass="17137">MSQAAPAPGALPVRVVGLDELPGCHAVRRAVFVAEQGVPEAEEIDGYDAGAVHLLATGPAGPVGTVRFLYGAPARRKYAHAGVDDDTTAVLGRLAVGRAARGTGLGAALVRAVEAEARRLGLRRVYLEAQVPVLGFYERLGYTAHGPEFDEGSGILHRAMTKTL</sequence>
<evidence type="ECO:0000256" key="1">
    <source>
        <dbReference type="ARBA" id="ARBA00022679"/>
    </source>
</evidence>
<dbReference type="Proteomes" id="UP000235945">
    <property type="component" value="Unassembled WGS sequence"/>
</dbReference>
<keyword evidence="2 4" id="KW-0012">Acyltransferase</keyword>
<dbReference type="Proteomes" id="UP000528608">
    <property type="component" value="Unassembled WGS sequence"/>
</dbReference>
<name>A0A2N8P1R4_STREU</name>
<reference evidence="4 7" key="3">
    <citation type="submission" date="2020-08" db="EMBL/GenBank/DDBJ databases">
        <title>Genomic Encyclopedia of Type Strains, Phase III (KMG-III): the genomes of soil and plant-associated and newly described type strains.</title>
        <authorList>
            <person name="Whitman W."/>
        </authorList>
    </citation>
    <scope>NUCLEOTIDE SEQUENCE [LARGE SCALE GENOMIC DNA]</scope>
    <source>
        <strain evidence="4 7">CECT 3259</strain>
    </source>
</reference>
<protein>
    <submittedName>
        <fullName evidence="5">Acetyltransferase</fullName>
    </submittedName>
    <submittedName>
        <fullName evidence="4">Putative GNAT family N-acyltransferase</fullName>
    </submittedName>
</protein>
<gene>
    <name evidence="5" type="ORF">AF335_00705</name>
    <name evidence="4" type="ORF">FHS36_001957</name>
</gene>
<dbReference type="RefSeq" id="WP_102916298.1">
    <property type="nucleotide sequence ID" value="NZ_JACHJF010000004.1"/>
</dbReference>
<evidence type="ECO:0000313" key="5">
    <source>
        <dbReference type="EMBL" id="PNE34969.1"/>
    </source>
</evidence>
<evidence type="ECO:0000256" key="2">
    <source>
        <dbReference type="ARBA" id="ARBA00023315"/>
    </source>
</evidence>
<evidence type="ECO:0000313" key="6">
    <source>
        <dbReference type="Proteomes" id="UP000235945"/>
    </source>
</evidence>
<proteinExistence type="predicted"/>
<organism evidence="5 6">
    <name type="scientific">Streptomyces eurocidicus</name>
    <name type="common">Streptoverticillium eurocidicus</name>
    <dbReference type="NCBI Taxonomy" id="66423"/>
    <lineage>
        <taxon>Bacteria</taxon>
        <taxon>Bacillati</taxon>
        <taxon>Actinomycetota</taxon>
        <taxon>Actinomycetes</taxon>
        <taxon>Kitasatosporales</taxon>
        <taxon>Streptomycetaceae</taxon>
        <taxon>Streptomyces</taxon>
    </lineage>
</organism>
<evidence type="ECO:0000313" key="4">
    <source>
        <dbReference type="EMBL" id="MBB5118525.1"/>
    </source>
</evidence>
<dbReference type="EMBL" id="JACHJF010000004">
    <property type="protein sequence ID" value="MBB5118525.1"/>
    <property type="molecule type" value="Genomic_DNA"/>
</dbReference>
<dbReference type="PANTHER" id="PTHR43877">
    <property type="entry name" value="AMINOALKYLPHOSPHONATE N-ACETYLTRANSFERASE-RELATED-RELATED"/>
    <property type="match status" value="1"/>
</dbReference>
<evidence type="ECO:0000313" key="7">
    <source>
        <dbReference type="Proteomes" id="UP000528608"/>
    </source>
</evidence>
<dbReference type="PROSITE" id="PS51186">
    <property type="entry name" value="GNAT"/>
    <property type="match status" value="1"/>
</dbReference>
<dbReference type="InterPro" id="IPR050832">
    <property type="entry name" value="Bact_Acetyltransf"/>
</dbReference>
<dbReference type="OrthoDB" id="9796171at2"/>
<dbReference type="InterPro" id="IPR000182">
    <property type="entry name" value="GNAT_dom"/>
</dbReference>
<dbReference type="Gene3D" id="3.40.630.30">
    <property type="match status" value="1"/>
</dbReference>
<evidence type="ECO:0000259" key="3">
    <source>
        <dbReference type="PROSITE" id="PS51186"/>
    </source>
</evidence>
<dbReference type="EMBL" id="LGUI01000001">
    <property type="protein sequence ID" value="PNE34969.1"/>
    <property type="molecule type" value="Genomic_DNA"/>
</dbReference>
<dbReference type="GO" id="GO:0016747">
    <property type="term" value="F:acyltransferase activity, transferring groups other than amino-acyl groups"/>
    <property type="evidence" value="ECO:0007669"/>
    <property type="project" value="InterPro"/>
</dbReference>
<dbReference type="AlphaFoldDB" id="A0A2N8P1R4"/>
<feature type="domain" description="N-acetyltransferase" evidence="3">
    <location>
        <begin position="11"/>
        <end position="164"/>
    </location>
</feature>
<dbReference type="SUPFAM" id="SSF55729">
    <property type="entry name" value="Acyl-CoA N-acyltransferases (Nat)"/>
    <property type="match status" value="1"/>
</dbReference>
<keyword evidence="1 5" id="KW-0808">Transferase</keyword>
<accession>A0A2N8P1R4</accession>
<comment type="caution">
    <text evidence="5">The sequence shown here is derived from an EMBL/GenBank/DDBJ whole genome shotgun (WGS) entry which is preliminary data.</text>
</comment>
<keyword evidence="6" id="KW-1185">Reference proteome</keyword>
<dbReference type="CDD" id="cd04301">
    <property type="entry name" value="NAT_SF"/>
    <property type="match status" value="1"/>
</dbReference>
<reference evidence="5" key="1">
    <citation type="submission" date="2015-07" db="EMBL/GenBank/DDBJ databases">
        <authorList>
            <person name="Noorani M."/>
        </authorList>
    </citation>
    <scope>NUCLEOTIDE SEQUENCE [LARGE SCALE GENOMIC DNA]</scope>
    <source>
        <strain evidence="5">ATCC 27428</strain>
    </source>
</reference>